<accession>A0A6A6NNU5</accession>
<gene>
    <name evidence="2" type="ORF">BDY21DRAFT_357542</name>
</gene>
<dbReference type="EMBL" id="MU001701">
    <property type="protein sequence ID" value="KAF2452973.1"/>
    <property type="molecule type" value="Genomic_DNA"/>
</dbReference>
<keyword evidence="3" id="KW-1185">Reference proteome</keyword>
<sequence length="61" mass="6614">MRDPGRQGRPTRKAPFSYPHLSLLPRARARGAKAEGDALPGPGRARPAFRGPSHFNNSLPP</sequence>
<evidence type="ECO:0000313" key="2">
    <source>
        <dbReference type="EMBL" id="KAF2452973.1"/>
    </source>
</evidence>
<evidence type="ECO:0000313" key="3">
    <source>
        <dbReference type="Proteomes" id="UP000799766"/>
    </source>
</evidence>
<dbReference type="AlphaFoldDB" id="A0A6A6NNU5"/>
<name>A0A6A6NNU5_9PEZI</name>
<dbReference type="Proteomes" id="UP000799766">
    <property type="component" value="Unassembled WGS sequence"/>
</dbReference>
<feature type="region of interest" description="Disordered" evidence="1">
    <location>
        <begin position="1"/>
        <end position="61"/>
    </location>
</feature>
<reference evidence="2" key="1">
    <citation type="journal article" date="2020" name="Stud. Mycol.">
        <title>101 Dothideomycetes genomes: a test case for predicting lifestyles and emergence of pathogens.</title>
        <authorList>
            <person name="Haridas S."/>
            <person name="Albert R."/>
            <person name="Binder M."/>
            <person name="Bloem J."/>
            <person name="Labutti K."/>
            <person name="Salamov A."/>
            <person name="Andreopoulos B."/>
            <person name="Baker S."/>
            <person name="Barry K."/>
            <person name="Bills G."/>
            <person name="Bluhm B."/>
            <person name="Cannon C."/>
            <person name="Castanera R."/>
            <person name="Culley D."/>
            <person name="Daum C."/>
            <person name="Ezra D."/>
            <person name="Gonzalez J."/>
            <person name="Henrissat B."/>
            <person name="Kuo A."/>
            <person name="Liang C."/>
            <person name="Lipzen A."/>
            <person name="Lutzoni F."/>
            <person name="Magnuson J."/>
            <person name="Mondo S."/>
            <person name="Nolan M."/>
            <person name="Ohm R."/>
            <person name="Pangilinan J."/>
            <person name="Park H.-J."/>
            <person name="Ramirez L."/>
            <person name="Alfaro M."/>
            <person name="Sun H."/>
            <person name="Tritt A."/>
            <person name="Yoshinaga Y."/>
            <person name="Zwiers L.-H."/>
            <person name="Turgeon B."/>
            <person name="Goodwin S."/>
            <person name="Spatafora J."/>
            <person name="Crous P."/>
            <person name="Grigoriev I."/>
        </authorList>
    </citation>
    <scope>NUCLEOTIDE SEQUENCE</scope>
    <source>
        <strain evidence="2">ATCC 16933</strain>
    </source>
</reference>
<proteinExistence type="predicted"/>
<protein>
    <submittedName>
        <fullName evidence="2">Uncharacterized protein</fullName>
    </submittedName>
</protein>
<organism evidence="2 3">
    <name type="scientific">Lineolata rhizophorae</name>
    <dbReference type="NCBI Taxonomy" id="578093"/>
    <lineage>
        <taxon>Eukaryota</taxon>
        <taxon>Fungi</taxon>
        <taxon>Dikarya</taxon>
        <taxon>Ascomycota</taxon>
        <taxon>Pezizomycotina</taxon>
        <taxon>Dothideomycetes</taxon>
        <taxon>Dothideomycetes incertae sedis</taxon>
        <taxon>Lineolatales</taxon>
        <taxon>Lineolataceae</taxon>
        <taxon>Lineolata</taxon>
    </lineage>
</organism>
<evidence type="ECO:0000256" key="1">
    <source>
        <dbReference type="SAM" id="MobiDB-lite"/>
    </source>
</evidence>